<keyword evidence="10 13" id="KW-0460">Magnesium</keyword>
<dbReference type="PANTHER" id="PTHR14950">
    <property type="entry name" value="DICER-RELATED"/>
    <property type="match status" value="1"/>
</dbReference>
<keyword evidence="17" id="KW-1185">Reference proteome</keyword>
<dbReference type="Gene3D" id="1.10.1520.10">
    <property type="entry name" value="Ribonuclease III domain"/>
    <property type="match status" value="1"/>
</dbReference>
<dbReference type="InterPro" id="IPR011907">
    <property type="entry name" value="RNase_III"/>
</dbReference>
<dbReference type="CDD" id="cd10845">
    <property type="entry name" value="DSRM_RNAse_III_family"/>
    <property type="match status" value="1"/>
</dbReference>
<evidence type="ECO:0000256" key="12">
    <source>
        <dbReference type="ARBA" id="ARBA00049596"/>
    </source>
</evidence>
<evidence type="ECO:0000256" key="6">
    <source>
        <dbReference type="ARBA" id="ARBA00022722"/>
    </source>
</evidence>
<keyword evidence="13" id="KW-0699">rRNA-binding</keyword>
<name>A0ABT3BNN3_9BACT</name>
<dbReference type="NCBIfam" id="TIGR02191">
    <property type="entry name" value="RNaseIII"/>
    <property type="match status" value="1"/>
</dbReference>
<organism evidence="16 17">
    <name type="scientific">Ureaplasma zalophigenitalium</name>
    <dbReference type="NCBI Taxonomy" id="907723"/>
    <lineage>
        <taxon>Bacteria</taxon>
        <taxon>Bacillati</taxon>
        <taxon>Mycoplasmatota</taxon>
        <taxon>Mycoplasmoidales</taxon>
        <taxon>Mycoplasmoidaceae</taxon>
        <taxon>Ureaplasma</taxon>
    </lineage>
</organism>
<comment type="subcellular location">
    <subcellularLocation>
        <location evidence="13">Cytoplasm</location>
    </subcellularLocation>
</comment>
<keyword evidence="6 13" id="KW-0540">Nuclease</keyword>
<dbReference type="Gene3D" id="3.30.160.20">
    <property type="match status" value="1"/>
</dbReference>
<comment type="catalytic activity">
    <reaction evidence="1 13">
        <text>Endonucleolytic cleavage to 5'-phosphomonoester.</text>
        <dbReference type="EC" id="3.1.26.3"/>
    </reaction>
</comment>
<feature type="domain" description="RNase III" evidence="15">
    <location>
        <begin position="13"/>
        <end position="150"/>
    </location>
</feature>
<evidence type="ECO:0000259" key="14">
    <source>
        <dbReference type="PROSITE" id="PS50137"/>
    </source>
</evidence>
<evidence type="ECO:0000256" key="11">
    <source>
        <dbReference type="ARBA" id="ARBA00022884"/>
    </source>
</evidence>
<keyword evidence="4 13" id="KW-0507">mRNA processing</keyword>
<dbReference type="GO" id="GO:0004525">
    <property type="term" value="F:ribonuclease III activity"/>
    <property type="evidence" value="ECO:0007669"/>
    <property type="project" value="UniProtKB-EC"/>
</dbReference>
<dbReference type="CDD" id="cd00593">
    <property type="entry name" value="RIBOc"/>
    <property type="match status" value="1"/>
</dbReference>
<keyword evidence="3 13" id="KW-0698">rRNA processing</keyword>
<comment type="similarity">
    <text evidence="2">Belongs to the ribonuclease III family.</text>
</comment>
<evidence type="ECO:0000313" key="17">
    <source>
        <dbReference type="Proteomes" id="UP001207252"/>
    </source>
</evidence>
<gene>
    <name evidence="13 16" type="primary">rnc</name>
    <name evidence="16" type="ORF">OF365_00280</name>
</gene>
<dbReference type="InterPro" id="IPR014720">
    <property type="entry name" value="dsRBD_dom"/>
</dbReference>
<feature type="active site" evidence="13">
    <location>
        <position position="139"/>
    </location>
</feature>
<dbReference type="PROSITE" id="PS50137">
    <property type="entry name" value="DS_RBD"/>
    <property type="match status" value="1"/>
</dbReference>
<feature type="binding site" evidence="13">
    <location>
        <position position="139"/>
    </location>
    <ligand>
        <name>Mg(2+)</name>
        <dbReference type="ChEBI" id="CHEBI:18420"/>
    </ligand>
</feature>
<sequence length="258" mass="29400">MTKENISKHILEIRKFLKKIHIEPKKLSIYIEALTHKTYANENNLDYNYQRLEFLGDACIQWIVTNFVFAQTEKHSNKKLNEGEMTRIRSKLVCSATLSQAAQLIGLNNLIIFGNGAEFNSQVSTKKANMDKIYEDVFEAFIGAVTQDQGIKKAQRIIDATLIHFYKEGQINSLKDYKTIFQEIVQKNSLSTISYAYEELSHNLKQVTLYWNGSKYGVGYGPNRKDAEQDAAANALAKLSGSEYEAHTNKLNKNTKSK</sequence>
<dbReference type="PROSITE" id="PS50142">
    <property type="entry name" value="RNASE_3_2"/>
    <property type="match status" value="1"/>
</dbReference>
<keyword evidence="13" id="KW-0963">Cytoplasm</keyword>
<evidence type="ECO:0000256" key="3">
    <source>
        <dbReference type="ARBA" id="ARBA00022552"/>
    </source>
</evidence>
<proteinExistence type="inferred from homology"/>
<comment type="caution">
    <text evidence="16">The sequence shown here is derived from an EMBL/GenBank/DDBJ whole genome shotgun (WGS) entry which is preliminary data.</text>
</comment>
<feature type="domain" description="DRBM" evidence="14">
    <location>
        <begin position="212"/>
        <end position="241"/>
    </location>
</feature>
<dbReference type="InterPro" id="IPR000999">
    <property type="entry name" value="RNase_III_dom"/>
</dbReference>
<evidence type="ECO:0000313" key="16">
    <source>
        <dbReference type="EMBL" id="MCV3753826.1"/>
    </source>
</evidence>
<evidence type="ECO:0000256" key="1">
    <source>
        <dbReference type="ARBA" id="ARBA00000109"/>
    </source>
</evidence>
<keyword evidence="8 13" id="KW-0255">Endonuclease</keyword>
<keyword evidence="5 13" id="KW-0819">tRNA processing</keyword>
<dbReference type="EC" id="3.1.26.3" evidence="13"/>
<protein>
    <recommendedName>
        <fullName evidence="13">Ribonuclease 3</fullName>
        <ecNumber evidence="13">3.1.26.3</ecNumber>
    </recommendedName>
    <alternativeName>
        <fullName evidence="13">Ribonuclease III</fullName>
        <shortName evidence="13">RNase III</shortName>
    </alternativeName>
</protein>
<dbReference type="Pfam" id="PF00035">
    <property type="entry name" value="dsrm"/>
    <property type="match status" value="1"/>
</dbReference>
<dbReference type="InterPro" id="IPR036389">
    <property type="entry name" value="RNase_III_sf"/>
</dbReference>
<comment type="function">
    <text evidence="12 13">Digests double-stranded RNA. Involved in the processing of primary rRNA transcript to yield the immediate precursors to the large and small rRNAs (23S and 16S). Processes some mRNAs, and tRNAs when they are encoded in the rRNA operon. Processes pre-crRNA and tracrRNA of type II CRISPR loci if present in the organism.</text>
</comment>
<comment type="cofactor">
    <cofactor evidence="13">
        <name>Mg(2+)</name>
        <dbReference type="ChEBI" id="CHEBI:18420"/>
    </cofactor>
</comment>
<feature type="binding site" evidence="13">
    <location>
        <position position="136"/>
    </location>
    <ligand>
        <name>Mg(2+)</name>
        <dbReference type="ChEBI" id="CHEBI:18420"/>
    </ligand>
</feature>
<dbReference type="PANTHER" id="PTHR14950:SF37">
    <property type="entry name" value="ENDORIBONUCLEASE DICER"/>
    <property type="match status" value="1"/>
</dbReference>
<keyword evidence="9 13" id="KW-0378">Hydrolase</keyword>
<dbReference type="SUPFAM" id="SSF54768">
    <property type="entry name" value="dsRNA-binding domain-like"/>
    <property type="match status" value="1"/>
</dbReference>
<evidence type="ECO:0000256" key="7">
    <source>
        <dbReference type="ARBA" id="ARBA00022723"/>
    </source>
</evidence>
<dbReference type="Pfam" id="PF14622">
    <property type="entry name" value="Ribonucleas_3_3"/>
    <property type="match status" value="1"/>
</dbReference>
<evidence type="ECO:0000256" key="13">
    <source>
        <dbReference type="HAMAP-Rule" id="MF_00104"/>
    </source>
</evidence>
<evidence type="ECO:0000259" key="15">
    <source>
        <dbReference type="PROSITE" id="PS50142"/>
    </source>
</evidence>
<keyword evidence="11 13" id="KW-0694">RNA-binding</keyword>
<dbReference type="SMART" id="SM00535">
    <property type="entry name" value="RIBOc"/>
    <property type="match status" value="1"/>
</dbReference>
<dbReference type="SMART" id="SM00358">
    <property type="entry name" value="DSRM"/>
    <property type="match status" value="1"/>
</dbReference>
<feature type="binding site" evidence="13">
    <location>
        <position position="53"/>
    </location>
    <ligand>
        <name>Mg(2+)</name>
        <dbReference type="ChEBI" id="CHEBI:18420"/>
    </ligand>
</feature>
<dbReference type="HAMAP" id="MF_00104">
    <property type="entry name" value="RNase_III"/>
    <property type="match status" value="1"/>
</dbReference>
<evidence type="ECO:0000256" key="9">
    <source>
        <dbReference type="ARBA" id="ARBA00022801"/>
    </source>
</evidence>
<dbReference type="RefSeq" id="WP_263817628.1">
    <property type="nucleotide sequence ID" value="NZ_JAOXHJ010000001.1"/>
</dbReference>
<dbReference type="PROSITE" id="PS00517">
    <property type="entry name" value="RNASE_3_1"/>
    <property type="match status" value="1"/>
</dbReference>
<evidence type="ECO:0000256" key="10">
    <source>
        <dbReference type="ARBA" id="ARBA00022842"/>
    </source>
</evidence>
<evidence type="ECO:0000256" key="5">
    <source>
        <dbReference type="ARBA" id="ARBA00022694"/>
    </source>
</evidence>
<dbReference type="EMBL" id="JAOXHJ010000001">
    <property type="protein sequence ID" value="MCV3753826.1"/>
    <property type="molecule type" value="Genomic_DNA"/>
</dbReference>
<keyword evidence="7 13" id="KW-0479">Metal-binding</keyword>
<evidence type="ECO:0000256" key="8">
    <source>
        <dbReference type="ARBA" id="ARBA00022759"/>
    </source>
</evidence>
<evidence type="ECO:0000256" key="2">
    <source>
        <dbReference type="ARBA" id="ARBA00010183"/>
    </source>
</evidence>
<reference evidence="16 17" key="1">
    <citation type="journal article" date="2020" name="Int. J. Syst. Evol. Microbiol.">
        <title>Ureaplasma miroungigenitalium sp. nov. isolated from northern elephant seals (Mirounga angustirostris) and Ureaplasma zalophigenitalium sp. nov. isolated from California sea lions (Zalophus californianus).</title>
        <authorList>
            <person name="Volokhov D.V."/>
            <person name="Gulland F.M."/>
            <person name="Gao Y."/>
            <person name="Chizhikov V.E."/>
        </authorList>
    </citation>
    <scope>NUCLEOTIDE SEQUENCE [LARGE SCALE GENOMIC DNA]</scope>
    <source>
        <strain evidence="16 17">CSL7644-GEN</strain>
    </source>
</reference>
<dbReference type="Proteomes" id="UP001207252">
    <property type="component" value="Unassembled WGS sequence"/>
</dbReference>
<dbReference type="SUPFAM" id="SSF69065">
    <property type="entry name" value="RNase III domain-like"/>
    <property type="match status" value="1"/>
</dbReference>
<feature type="active site" evidence="13">
    <location>
        <position position="57"/>
    </location>
</feature>
<comment type="subunit">
    <text evidence="13">Homodimer.</text>
</comment>
<evidence type="ECO:0000256" key="4">
    <source>
        <dbReference type="ARBA" id="ARBA00022664"/>
    </source>
</evidence>
<accession>A0ABT3BNN3</accession>